<name>A0A060UQ54_9PROT</name>
<dbReference type="EMBL" id="LT841305">
    <property type="protein sequence ID" value="SMH64570.1"/>
    <property type="molecule type" value="Genomic_DNA"/>
</dbReference>
<feature type="compositionally biased region" description="Polar residues" evidence="1">
    <location>
        <begin position="127"/>
        <end position="139"/>
    </location>
</feature>
<protein>
    <submittedName>
        <fullName evidence="3">17 kDa surface antigen</fullName>
    </submittedName>
</protein>
<reference evidence="4 5" key="3">
    <citation type="submission" date="2017-03" db="EMBL/GenBank/DDBJ databases">
        <authorList>
            <person name="Regsiter A."/>
            <person name="William W."/>
        </authorList>
    </citation>
    <scope>NUCLEOTIDE SEQUENCE [LARGE SCALE GENOMIC DNA]</scope>
    <source>
        <strain evidence="4">PRJEB5721</strain>
    </source>
</reference>
<proteinExistence type="predicted"/>
<feature type="region of interest" description="Disordered" evidence="1">
    <location>
        <begin position="87"/>
        <end position="139"/>
    </location>
</feature>
<evidence type="ECO:0000313" key="4">
    <source>
        <dbReference type="EMBL" id="SMH64570.1"/>
    </source>
</evidence>
<reference evidence="3" key="1">
    <citation type="submission" date="2014-03" db="EMBL/GenBank/DDBJ databases">
        <authorList>
            <person name="Genoscope - CEA"/>
        </authorList>
    </citation>
    <scope>NUCLEOTIDE SEQUENCE [LARGE SCALE GENOMIC DNA]</scope>
    <source>
        <strain evidence="3">CF27</strain>
    </source>
</reference>
<evidence type="ECO:0000313" key="3">
    <source>
        <dbReference type="EMBL" id="CDQ10540.1"/>
    </source>
</evidence>
<keyword evidence="5" id="KW-1185">Reference proteome</keyword>
<feature type="compositionally biased region" description="Low complexity" evidence="1">
    <location>
        <begin position="87"/>
        <end position="109"/>
    </location>
</feature>
<reference evidence="3" key="2">
    <citation type="submission" date="2014-07" db="EMBL/GenBank/DDBJ databases">
        <title>Initial genome analysis of the psychrotolerant acidophile Acidithiobacillus ferrivorans CF27: insights into iron and sulfur oxidation pathways and into biofilm formation.</title>
        <authorList>
            <person name="Talla E."/>
            <person name="Hedrich S."/>
            <person name="Mangenot S."/>
            <person name="Ji B."/>
            <person name="Johnson D.B."/>
            <person name="Barbe V."/>
            <person name="Bonnefoy V."/>
        </authorList>
    </citation>
    <scope>NUCLEOTIDE SEQUENCE [LARGE SCALE GENOMIC DNA]</scope>
    <source>
        <strain evidence="3">CF27</strain>
    </source>
</reference>
<evidence type="ECO:0000256" key="1">
    <source>
        <dbReference type="SAM" id="MobiDB-lite"/>
    </source>
</evidence>
<dbReference type="RefSeq" id="WP_370695927.1">
    <property type="nucleotide sequence ID" value="NZ_CCCS020000035.1"/>
</dbReference>
<gene>
    <name evidence="4" type="ORF">AFERRI_10603</name>
    <name evidence="3" type="ORF">AFERRI_400321</name>
</gene>
<dbReference type="Proteomes" id="UP000193925">
    <property type="component" value="Chromosome AFERRI"/>
</dbReference>
<accession>A0A060UQ54</accession>
<organism evidence="3">
    <name type="scientific">Acidithiobacillus ferrivorans</name>
    <dbReference type="NCBI Taxonomy" id="160808"/>
    <lineage>
        <taxon>Bacteria</taxon>
        <taxon>Pseudomonadati</taxon>
        <taxon>Pseudomonadota</taxon>
        <taxon>Acidithiobacillia</taxon>
        <taxon>Acidithiobacillales</taxon>
        <taxon>Acidithiobacillaceae</taxon>
        <taxon>Acidithiobacillus</taxon>
    </lineage>
</organism>
<dbReference type="Pfam" id="PF13488">
    <property type="entry name" value="Gly-zipper_Omp"/>
    <property type="match status" value="1"/>
</dbReference>
<evidence type="ECO:0000259" key="2">
    <source>
        <dbReference type="Pfam" id="PF13488"/>
    </source>
</evidence>
<sequence length="139" mass="14197">MLRRHKTTGSLQIDRKFIMVGVAAAAGILLGDCANNPNMSNGQSADTGGGALLGALAGAVIGNQVGVPMAGAAIGAGVGGLAGYGIGNQQQPQYQQRQQYQQPGYYAPPANNPQSPPGYTCVPLQGANPTAPQYQQQYP</sequence>
<dbReference type="EMBL" id="CCCS020000035">
    <property type="protein sequence ID" value="CDQ10540.1"/>
    <property type="molecule type" value="Genomic_DNA"/>
</dbReference>
<dbReference type="InterPro" id="IPR039567">
    <property type="entry name" value="Gly-zipper"/>
</dbReference>
<dbReference type="AlphaFoldDB" id="A0A060UQ54"/>
<feature type="domain" description="Glycine zipper" evidence="2">
    <location>
        <begin position="49"/>
        <end position="92"/>
    </location>
</feature>
<evidence type="ECO:0000313" key="5">
    <source>
        <dbReference type="Proteomes" id="UP000193925"/>
    </source>
</evidence>